<keyword evidence="1" id="KW-1133">Transmembrane helix</keyword>
<keyword evidence="1" id="KW-0812">Transmembrane</keyword>
<dbReference type="Proteomes" id="UP001152523">
    <property type="component" value="Unassembled WGS sequence"/>
</dbReference>
<evidence type="ECO:0000313" key="3">
    <source>
        <dbReference type="EMBL" id="CAH9148531.1"/>
    </source>
</evidence>
<comment type="caution">
    <text evidence="3">The sequence shown here is derived from an EMBL/GenBank/DDBJ whole genome shotgun (WGS) entry which is preliminary data.</text>
</comment>
<proteinExistence type="predicted"/>
<feature type="transmembrane region" description="Helical" evidence="1">
    <location>
        <begin position="82"/>
        <end position="102"/>
    </location>
</feature>
<reference evidence="3" key="1">
    <citation type="submission" date="2022-07" db="EMBL/GenBank/DDBJ databases">
        <authorList>
            <person name="Macas J."/>
            <person name="Novak P."/>
            <person name="Neumann P."/>
        </authorList>
    </citation>
    <scope>NUCLEOTIDE SEQUENCE</scope>
</reference>
<evidence type="ECO:0000313" key="4">
    <source>
        <dbReference type="Proteomes" id="UP001152523"/>
    </source>
</evidence>
<protein>
    <submittedName>
        <fullName evidence="3">Uncharacterized protein</fullName>
    </submittedName>
</protein>
<name>A0AAV0GN09_9ASTE</name>
<accession>A0AAV0GN09</accession>
<dbReference type="AlphaFoldDB" id="A0AAV0GN09"/>
<evidence type="ECO:0000256" key="1">
    <source>
        <dbReference type="SAM" id="Phobius"/>
    </source>
</evidence>
<sequence length="103" mass="11352">MSTPPGGDLTVVDDARVSHLACVCILANCVQRRSRQCSDRASLGSAGCGGLGDDYWSGAYYWYRWSGGPAARNHRRRCNGAFYFYFIKGSFVGLLLFSPIFVK</sequence>
<dbReference type="EMBL" id="CAMAPF010001186">
    <property type="protein sequence ID" value="CAH9148531.1"/>
    <property type="molecule type" value="Genomic_DNA"/>
</dbReference>
<evidence type="ECO:0000313" key="2">
    <source>
        <dbReference type="EMBL" id="CAH9074671.1"/>
    </source>
</evidence>
<gene>
    <name evidence="3" type="ORF">CEPIT_LOCUS44585</name>
    <name evidence="2" type="ORF">CEPIT_LOCUS5116</name>
</gene>
<keyword evidence="1" id="KW-0472">Membrane</keyword>
<dbReference type="EMBL" id="CAMAPF010000027">
    <property type="protein sequence ID" value="CAH9074671.1"/>
    <property type="molecule type" value="Genomic_DNA"/>
</dbReference>
<organism evidence="3 4">
    <name type="scientific">Cuscuta epithymum</name>
    <dbReference type="NCBI Taxonomy" id="186058"/>
    <lineage>
        <taxon>Eukaryota</taxon>
        <taxon>Viridiplantae</taxon>
        <taxon>Streptophyta</taxon>
        <taxon>Embryophyta</taxon>
        <taxon>Tracheophyta</taxon>
        <taxon>Spermatophyta</taxon>
        <taxon>Magnoliopsida</taxon>
        <taxon>eudicotyledons</taxon>
        <taxon>Gunneridae</taxon>
        <taxon>Pentapetalae</taxon>
        <taxon>asterids</taxon>
        <taxon>lamiids</taxon>
        <taxon>Solanales</taxon>
        <taxon>Convolvulaceae</taxon>
        <taxon>Cuscuteae</taxon>
        <taxon>Cuscuta</taxon>
        <taxon>Cuscuta subgen. Cuscuta</taxon>
    </lineage>
</organism>
<keyword evidence="4" id="KW-1185">Reference proteome</keyword>